<dbReference type="PANTHER" id="PTHR22937">
    <property type="entry name" value="E3 UBIQUITIN-PROTEIN LIGASE RNF165"/>
    <property type="match status" value="1"/>
</dbReference>
<evidence type="ECO:0000256" key="1">
    <source>
        <dbReference type="ARBA" id="ARBA00000900"/>
    </source>
</evidence>
<keyword evidence="3" id="KW-0808">Transferase</keyword>
<dbReference type="GO" id="GO:0008270">
    <property type="term" value="F:zinc ion binding"/>
    <property type="evidence" value="ECO:0007669"/>
    <property type="project" value="UniProtKB-KW"/>
</dbReference>
<dbReference type="Gene3D" id="3.30.40.10">
    <property type="entry name" value="Zinc/RING finger domain, C3HC4 (zinc finger)"/>
    <property type="match status" value="1"/>
</dbReference>
<evidence type="ECO:0000259" key="9">
    <source>
        <dbReference type="PROSITE" id="PS50089"/>
    </source>
</evidence>
<dbReference type="InterPro" id="IPR013083">
    <property type="entry name" value="Znf_RING/FYVE/PHD"/>
</dbReference>
<sequence length="548" mass="60452">MNERNMLCSSHEIHDLANGQQVQSHVHPDPCIPMGNTQNFHLSHVGQVLPPLGNLNFDLHHLPEHAGRPAFFGMTQYNQPSHPATNLELGIPTASNFFNLHLNPAPGARVFPVPLNNGFVDHSASSSNYRSNAVSFGEYGRSNFPTEDVRELCKRKNAEGMSGNIQHFGASAGPSSSSAAPMISCHFDSAPASMDAPLALPEYRGSGTHSMMEVGSGVTARHRSGGVGLRMDSGMLNNYNYLPQGNYGNQSFPASGTWLEQQALNNGGLPWNGHPMLPYFHGSNIHGGASDLRSGGLSTYTEASSNHSSANFLPSPPILQQHHNLHPSQNMQGVRGYGVACYPPFLAGPTRVPTNDGVQHEAITLSPENSETTSRPTGIRIYRSHGRSMLPDAASRRRDFPRLRNLQADRVAILEFPNLYEVDFDDFNDHHRDMRLDIDDMSYEELLALSERIGTVNTGLSEDDITGHLKTKRYRATRATINLEELPCIDQNNDSCIICQDEYEDRDKLGTLECGHEYHAECLKKWLLVKNVCPICKSPALKVERNDR</sequence>
<dbReference type="GO" id="GO:0005634">
    <property type="term" value="C:nucleus"/>
    <property type="evidence" value="ECO:0007669"/>
    <property type="project" value="TreeGrafter"/>
</dbReference>
<evidence type="ECO:0000256" key="4">
    <source>
        <dbReference type="ARBA" id="ARBA00022723"/>
    </source>
</evidence>
<dbReference type="AlphaFoldDB" id="A0AAW1IHK1"/>
<evidence type="ECO:0000256" key="2">
    <source>
        <dbReference type="ARBA" id="ARBA00012483"/>
    </source>
</evidence>
<evidence type="ECO:0000256" key="3">
    <source>
        <dbReference type="ARBA" id="ARBA00022679"/>
    </source>
</evidence>
<evidence type="ECO:0000256" key="6">
    <source>
        <dbReference type="ARBA" id="ARBA00022786"/>
    </source>
</evidence>
<dbReference type="EMBL" id="JBDFQZ010000009">
    <property type="protein sequence ID" value="KAK9688836.1"/>
    <property type="molecule type" value="Genomic_DNA"/>
</dbReference>
<keyword evidence="4" id="KW-0479">Metal-binding</keyword>
<dbReference type="InterPro" id="IPR001841">
    <property type="entry name" value="Znf_RING"/>
</dbReference>
<dbReference type="Proteomes" id="UP001443914">
    <property type="component" value="Unassembled WGS sequence"/>
</dbReference>
<evidence type="ECO:0000313" key="10">
    <source>
        <dbReference type="EMBL" id="KAK9688835.1"/>
    </source>
</evidence>
<dbReference type="SUPFAM" id="SSF57850">
    <property type="entry name" value="RING/U-box"/>
    <property type="match status" value="1"/>
</dbReference>
<organism evidence="10 11">
    <name type="scientific">Saponaria officinalis</name>
    <name type="common">Common soapwort</name>
    <name type="synonym">Lychnis saponaria</name>
    <dbReference type="NCBI Taxonomy" id="3572"/>
    <lineage>
        <taxon>Eukaryota</taxon>
        <taxon>Viridiplantae</taxon>
        <taxon>Streptophyta</taxon>
        <taxon>Embryophyta</taxon>
        <taxon>Tracheophyta</taxon>
        <taxon>Spermatophyta</taxon>
        <taxon>Magnoliopsida</taxon>
        <taxon>eudicotyledons</taxon>
        <taxon>Gunneridae</taxon>
        <taxon>Pentapetalae</taxon>
        <taxon>Caryophyllales</taxon>
        <taxon>Caryophyllaceae</taxon>
        <taxon>Caryophylleae</taxon>
        <taxon>Saponaria</taxon>
    </lineage>
</organism>
<evidence type="ECO:0000256" key="8">
    <source>
        <dbReference type="PROSITE-ProRule" id="PRU00175"/>
    </source>
</evidence>
<keyword evidence="6" id="KW-0833">Ubl conjugation pathway</keyword>
<evidence type="ECO:0000256" key="7">
    <source>
        <dbReference type="ARBA" id="ARBA00022833"/>
    </source>
</evidence>
<dbReference type="InterPro" id="IPR045191">
    <property type="entry name" value="MBR1/2-like"/>
</dbReference>
<dbReference type="SMART" id="SM00184">
    <property type="entry name" value="RING"/>
    <property type="match status" value="1"/>
</dbReference>
<dbReference type="PANTHER" id="PTHR22937:SF222">
    <property type="entry name" value="RING-TYPE E3 UBIQUITIN TRANSFERASE"/>
    <property type="match status" value="1"/>
</dbReference>
<accession>A0AAW1IHK1</accession>
<name>A0AAW1IHK1_SAPOF</name>
<keyword evidence="7" id="KW-0862">Zinc</keyword>
<gene>
    <name evidence="10" type="ORF">RND81_09G014500</name>
</gene>
<dbReference type="EC" id="2.3.2.27" evidence="2"/>
<reference evidence="10 11" key="1">
    <citation type="submission" date="2024-03" db="EMBL/GenBank/DDBJ databases">
        <title>WGS assembly of Saponaria officinalis var. Norfolk2.</title>
        <authorList>
            <person name="Jenkins J."/>
            <person name="Shu S."/>
            <person name="Grimwood J."/>
            <person name="Barry K."/>
            <person name="Goodstein D."/>
            <person name="Schmutz J."/>
            <person name="Leebens-Mack J."/>
            <person name="Osbourn A."/>
        </authorList>
    </citation>
    <scope>NUCLEOTIDE SEQUENCE [LARGE SCALE GENOMIC DNA]</scope>
    <source>
        <strain evidence="11">cv. Norfolk2</strain>
        <strain evidence="10">JIC</strain>
        <tissue evidence="10">Leaf</tissue>
    </source>
</reference>
<dbReference type="EMBL" id="JBDFQZ010000009">
    <property type="protein sequence ID" value="KAK9688837.1"/>
    <property type="molecule type" value="Genomic_DNA"/>
</dbReference>
<dbReference type="PROSITE" id="PS50089">
    <property type="entry name" value="ZF_RING_2"/>
    <property type="match status" value="1"/>
</dbReference>
<dbReference type="Pfam" id="PF13639">
    <property type="entry name" value="zf-RING_2"/>
    <property type="match status" value="1"/>
</dbReference>
<protein>
    <recommendedName>
        <fullName evidence="2">RING-type E3 ubiquitin transferase</fullName>
        <ecNumber evidence="2">2.3.2.27</ecNumber>
    </recommendedName>
</protein>
<comment type="catalytic activity">
    <reaction evidence="1">
        <text>S-ubiquitinyl-[E2 ubiquitin-conjugating enzyme]-L-cysteine + [acceptor protein]-L-lysine = [E2 ubiquitin-conjugating enzyme]-L-cysteine + N(6)-ubiquitinyl-[acceptor protein]-L-lysine.</text>
        <dbReference type="EC" id="2.3.2.27"/>
    </reaction>
</comment>
<proteinExistence type="predicted"/>
<keyword evidence="5 8" id="KW-0863">Zinc-finger</keyword>
<dbReference type="GO" id="GO:0061630">
    <property type="term" value="F:ubiquitin protein ligase activity"/>
    <property type="evidence" value="ECO:0007669"/>
    <property type="project" value="UniProtKB-EC"/>
</dbReference>
<dbReference type="EMBL" id="JBDFQZ010000009">
    <property type="protein sequence ID" value="KAK9688835.1"/>
    <property type="molecule type" value="Genomic_DNA"/>
</dbReference>
<evidence type="ECO:0000313" key="11">
    <source>
        <dbReference type="Proteomes" id="UP001443914"/>
    </source>
</evidence>
<comment type="caution">
    <text evidence="10">The sequence shown here is derived from an EMBL/GenBank/DDBJ whole genome shotgun (WGS) entry which is preliminary data.</text>
</comment>
<keyword evidence="11" id="KW-1185">Reference proteome</keyword>
<feature type="domain" description="RING-type" evidence="9">
    <location>
        <begin position="496"/>
        <end position="537"/>
    </location>
</feature>
<evidence type="ECO:0000256" key="5">
    <source>
        <dbReference type="ARBA" id="ARBA00022771"/>
    </source>
</evidence>